<dbReference type="RefSeq" id="WP_367845998.1">
    <property type="nucleotide sequence ID" value="NZ_JBFOHL010000018.1"/>
</dbReference>
<feature type="transmembrane region" description="Helical" evidence="4">
    <location>
        <begin position="123"/>
        <end position="143"/>
    </location>
</feature>
<protein>
    <recommendedName>
        <fullName evidence="1">diguanylate cyclase</fullName>
        <ecNumber evidence="1">2.7.7.65</ecNumber>
    </recommendedName>
</protein>
<dbReference type="GO" id="GO:0052621">
    <property type="term" value="F:diguanylate cyclase activity"/>
    <property type="evidence" value="ECO:0007669"/>
    <property type="project" value="UniProtKB-EC"/>
</dbReference>
<dbReference type="InterPro" id="IPR043128">
    <property type="entry name" value="Rev_trsase/Diguanyl_cyclase"/>
</dbReference>
<evidence type="ECO:0000313" key="7">
    <source>
        <dbReference type="Proteomes" id="UP001556170"/>
    </source>
</evidence>
<dbReference type="NCBIfam" id="TIGR00254">
    <property type="entry name" value="GGDEF"/>
    <property type="match status" value="1"/>
</dbReference>
<evidence type="ECO:0000256" key="2">
    <source>
        <dbReference type="ARBA" id="ARBA00034247"/>
    </source>
</evidence>
<name>A0ABV3QTZ3_9GAMM</name>
<evidence type="ECO:0000256" key="1">
    <source>
        <dbReference type="ARBA" id="ARBA00012528"/>
    </source>
</evidence>
<dbReference type="PANTHER" id="PTHR45138:SF9">
    <property type="entry name" value="DIGUANYLATE CYCLASE DGCM-RELATED"/>
    <property type="match status" value="1"/>
</dbReference>
<sequence length="408" mass="43571">MHIDLATIALFGALQALLLAPLLLAATRAYAGVARTSLRIWGTVLLLQVAGWVLMGLRGQVSDWLSIVLANGVLMVSYAETTRALRLLLGAPQRRALLLAIGVAGWLGIAWFGVAVPDYRVRVYIASLALGCYLLLLAWPLRHALRRGGSTAQRVMLLVLLGALAGWLVRLGGLVLHPANAAGLLAYSPANAAQMIYSAVEPVLASVGFLLMYNESVQTELHRLARTDPLTGTLNRLALDEESLRLFRAADRPNTLAALVIDIDHFKRINDEFGHATGDRVLATLAAGIRRQFQPPAVLGRMGGEEFLALLPGTGLAEAMALAERLRVAVAAMPLVPDAGIPGVTISVGIAAYRPEDTDVHALVRRADRALYDAKRAGRDRVVATVDDASPALPGPAGRPPQRPRPAE</sequence>
<dbReference type="SMART" id="SM00267">
    <property type="entry name" value="GGDEF"/>
    <property type="match status" value="1"/>
</dbReference>
<gene>
    <name evidence="6" type="ORF">ABQJ56_15895</name>
</gene>
<organism evidence="6 7">
    <name type="scientific">Rhodanobacter geophilus</name>
    <dbReference type="NCBI Taxonomy" id="3162488"/>
    <lineage>
        <taxon>Bacteria</taxon>
        <taxon>Pseudomonadati</taxon>
        <taxon>Pseudomonadota</taxon>
        <taxon>Gammaproteobacteria</taxon>
        <taxon>Lysobacterales</taxon>
        <taxon>Rhodanobacteraceae</taxon>
        <taxon>Rhodanobacter</taxon>
    </lineage>
</organism>
<dbReference type="Pfam" id="PF00990">
    <property type="entry name" value="GGDEF"/>
    <property type="match status" value="1"/>
</dbReference>
<reference evidence="6 7" key="1">
    <citation type="submission" date="2024-06" db="EMBL/GenBank/DDBJ databases">
        <authorList>
            <person name="Woo H."/>
        </authorList>
    </citation>
    <scope>NUCLEOTIDE SEQUENCE [LARGE SCALE GENOMIC DNA]</scope>
    <source>
        <strain evidence="6 7">S2-g</strain>
    </source>
</reference>
<dbReference type="SUPFAM" id="SSF55073">
    <property type="entry name" value="Nucleotide cyclase"/>
    <property type="match status" value="1"/>
</dbReference>
<comment type="caution">
    <text evidence="6">The sequence shown here is derived from an EMBL/GenBank/DDBJ whole genome shotgun (WGS) entry which is preliminary data.</text>
</comment>
<feature type="transmembrane region" description="Helical" evidence="4">
    <location>
        <begin position="96"/>
        <end position="117"/>
    </location>
</feature>
<evidence type="ECO:0000256" key="3">
    <source>
        <dbReference type="SAM" id="MobiDB-lite"/>
    </source>
</evidence>
<feature type="compositionally biased region" description="Pro residues" evidence="3">
    <location>
        <begin position="393"/>
        <end position="408"/>
    </location>
</feature>
<dbReference type="CDD" id="cd01949">
    <property type="entry name" value="GGDEF"/>
    <property type="match status" value="1"/>
</dbReference>
<feature type="transmembrane region" description="Helical" evidence="4">
    <location>
        <begin position="155"/>
        <end position="175"/>
    </location>
</feature>
<keyword evidence="6" id="KW-0808">Transferase</keyword>
<keyword evidence="4" id="KW-1133">Transmembrane helix</keyword>
<comment type="catalytic activity">
    <reaction evidence="2">
        <text>2 GTP = 3',3'-c-di-GMP + 2 diphosphate</text>
        <dbReference type="Rhea" id="RHEA:24898"/>
        <dbReference type="ChEBI" id="CHEBI:33019"/>
        <dbReference type="ChEBI" id="CHEBI:37565"/>
        <dbReference type="ChEBI" id="CHEBI:58805"/>
        <dbReference type="EC" id="2.7.7.65"/>
    </reaction>
</comment>
<feature type="domain" description="GGDEF" evidence="5">
    <location>
        <begin position="254"/>
        <end position="387"/>
    </location>
</feature>
<keyword evidence="6" id="KW-0548">Nucleotidyltransferase</keyword>
<feature type="region of interest" description="Disordered" evidence="3">
    <location>
        <begin position="383"/>
        <end position="408"/>
    </location>
</feature>
<dbReference type="EMBL" id="JBFOHL010000018">
    <property type="protein sequence ID" value="MEW9625708.1"/>
    <property type="molecule type" value="Genomic_DNA"/>
</dbReference>
<accession>A0ABV3QTZ3</accession>
<evidence type="ECO:0000259" key="5">
    <source>
        <dbReference type="PROSITE" id="PS50887"/>
    </source>
</evidence>
<keyword evidence="7" id="KW-1185">Reference proteome</keyword>
<feature type="transmembrane region" description="Helical" evidence="4">
    <location>
        <begin position="39"/>
        <end position="57"/>
    </location>
</feature>
<dbReference type="Gene3D" id="3.30.70.270">
    <property type="match status" value="1"/>
</dbReference>
<dbReference type="InterPro" id="IPR050469">
    <property type="entry name" value="Diguanylate_Cyclase"/>
</dbReference>
<keyword evidence="4" id="KW-0812">Transmembrane</keyword>
<dbReference type="PROSITE" id="PS50887">
    <property type="entry name" value="GGDEF"/>
    <property type="match status" value="1"/>
</dbReference>
<dbReference type="Proteomes" id="UP001556170">
    <property type="component" value="Unassembled WGS sequence"/>
</dbReference>
<dbReference type="InterPro" id="IPR000160">
    <property type="entry name" value="GGDEF_dom"/>
</dbReference>
<dbReference type="PANTHER" id="PTHR45138">
    <property type="entry name" value="REGULATORY COMPONENTS OF SENSORY TRANSDUCTION SYSTEM"/>
    <property type="match status" value="1"/>
</dbReference>
<evidence type="ECO:0000313" key="6">
    <source>
        <dbReference type="EMBL" id="MEW9625708.1"/>
    </source>
</evidence>
<dbReference type="EC" id="2.7.7.65" evidence="1"/>
<keyword evidence="4" id="KW-0472">Membrane</keyword>
<evidence type="ECO:0000256" key="4">
    <source>
        <dbReference type="SAM" id="Phobius"/>
    </source>
</evidence>
<dbReference type="InterPro" id="IPR029787">
    <property type="entry name" value="Nucleotide_cyclase"/>
</dbReference>
<feature type="transmembrane region" description="Helical" evidence="4">
    <location>
        <begin position="195"/>
        <end position="213"/>
    </location>
</feature>
<proteinExistence type="predicted"/>